<comment type="caution">
    <text evidence="1">The sequence shown here is derived from an EMBL/GenBank/DDBJ whole genome shotgun (WGS) entry which is preliminary data.</text>
</comment>
<dbReference type="AlphaFoldDB" id="A0AAD6Z775"/>
<dbReference type="EMBL" id="JARIHO010000080">
    <property type="protein sequence ID" value="KAJ7309998.1"/>
    <property type="molecule type" value="Genomic_DNA"/>
</dbReference>
<evidence type="ECO:0000313" key="1">
    <source>
        <dbReference type="EMBL" id="KAJ7309998.1"/>
    </source>
</evidence>
<evidence type="ECO:0000313" key="2">
    <source>
        <dbReference type="Proteomes" id="UP001218218"/>
    </source>
</evidence>
<gene>
    <name evidence="1" type="ORF">DFH08DRAFT_974593</name>
</gene>
<keyword evidence="2" id="KW-1185">Reference proteome</keyword>
<organism evidence="1 2">
    <name type="scientific">Mycena albidolilacea</name>
    <dbReference type="NCBI Taxonomy" id="1033008"/>
    <lineage>
        <taxon>Eukaryota</taxon>
        <taxon>Fungi</taxon>
        <taxon>Dikarya</taxon>
        <taxon>Basidiomycota</taxon>
        <taxon>Agaricomycotina</taxon>
        <taxon>Agaricomycetes</taxon>
        <taxon>Agaricomycetidae</taxon>
        <taxon>Agaricales</taxon>
        <taxon>Marasmiineae</taxon>
        <taxon>Mycenaceae</taxon>
        <taxon>Mycena</taxon>
    </lineage>
</organism>
<protein>
    <submittedName>
        <fullName evidence="1">Uncharacterized protein</fullName>
    </submittedName>
</protein>
<name>A0AAD6Z775_9AGAR</name>
<proteinExistence type="predicted"/>
<sequence length="75" mass="8297">MPDVQYNLVGIAVLALELSSTTLYPWDKIWLKAAASALWVLTILESAQSLHAIIWNHAIIFFDNRQGAIGLNSTT</sequence>
<dbReference type="Proteomes" id="UP001218218">
    <property type="component" value="Unassembled WGS sequence"/>
</dbReference>
<accession>A0AAD6Z775</accession>
<reference evidence="1" key="1">
    <citation type="submission" date="2023-03" db="EMBL/GenBank/DDBJ databases">
        <title>Massive genome expansion in bonnet fungi (Mycena s.s.) driven by repeated elements and novel gene families across ecological guilds.</title>
        <authorList>
            <consortium name="Lawrence Berkeley National Laboratory"/>
            <person name="Harder C.B."/>
            <person name="Miyauchi S."/>
            <person name="Viragh M."/>
            <person name="Kuo A."/>
            <person name="Thoen E."/>
            <person name="Andreopoulos B."/>
            <person name="Lu D."/>
            <person name="Skrede I."/>
            <person name="Drula E."/>
            <person name="Henrissat B."/>
            <person name="Morin E."/>
            <person name="Kohler A."/>
            <person name="Barry K."/>
            <person name="LaButti K."/>
            <person name="Morin E."/>
            <person name="Salamov A."/>
            <person name="Lipzen A."/>
            <person name="Mereny Z."/>
            <person name="Hegedus B."/>
            <person name="Baldrian P."/>
            <person name="Stursova M."/>
            <person name="Weitz H."/>
            <person name="Taylor A."/>
            <person name="Grigoriev I.V."/>
            <person name="Nagy L.G."/>
            <person name="Martin F."/>
            <person name="Kauserud H."/>
        </authorList>
    </citation>
    <scope>NUCLEOTIDE SEQUENCE</scope>
    <source>
        <strain evidence="1">CBHHK002</strain>
    </source>
</reference>